<feature type="region of interest" description="Disordered" evidence="2">
    <location>
        <begin position="747"/>
        <end position="766"/>
    </location>
</feature>
<keyword evidence="1" id="KW-0175">Coiled coil</keyword>
<dbReference type="Proteomes" id="UP001162640">
    <property type="component" value="Unassembled WGS sequence"/>
</dbReference>
<feature type="region of interest" description="Disordered" evidence="2">
    <location>
        <begin position="1"/>
        <end position="178"/>
    </location>
</feature>
<dbReference type="AlphaFoldDB" id="A0A9W7EAD8"/>
<feature type="compositionally biased region" description="Acidic residues" evidence="2">
    <location>
        <begin position="750"/>
        <end position="761"/>
    </location>
</feature>
<comment type="caution">
    <text evidence="4">The sequence shown here is derived from an EMBL/GenBank/DDBJ whole genome shotgun (WGS) entry which is preliminary data.</text>
</comment>
<accession>A0A9W7EAD8</accession>
<organism evidence="4 5">
    <name type="scientific">Triparma laevis f. inornata</name>
    <dbReference type="NCBI Taxonomy" id="1714386"/>
    <lineage>
        <taxon>Eukaryota</taxon>
        <taxon>Sar</taxon>
        <taxon>Stramenopiles</taxon>
        <taxon>Ochrophyta</taxon>
        <taxon>Bolidophyceae</taxon>
        <taxon>Parmales</taxon>
        <taxon>Triparmaceae</taxon>
        <taxon>Triparma</taxon>
    </lineage>
</organism>
<evidence type="ECO:0000256" key="2">
    <source>
        <dbReference type="SAM" id="MobiDB-lite"/>
    </source>
</evidence>
<dbReference type="InterPro" id="IPR048627">
    <property type="entry name" value="Sec10_HB"/>
</dbReference>
<reference evidence="5" key="1">
    <citation type="journal article" date="2023" name="Commun. Biol.">
        <title>Genome analysis of Parmales, the sister group of diatoms, reveals the evolutionary specialization of diatoms from phago-mixotrophs to photoautotrophs.</title>
        <authorList>
            <person name="Ban H."/>
            <person name="Sato S."/>
            <person name="Yoshikawa S."/>
            <person name="Yamada K."/>
            <person name="Nakamura Y."/>
            <person name="Ichinomiya M."/>
            <person name="Sato N."/>
            <person name="Blanc-Mathieu R."/>
            <person name="Endo H."/>
            <person name="Kuwata A."/>
            <person name="Ogata H."/>
        </authorList>
    </citation>
    <scope>NUCLEOTIDE SEQUENCE [LARGE SCALE GENOMIC DNA]</scope>
</reference>
<gene>
    <name evidence="4" type="ORF">TL16_g06389</name>
</gene>
<dbReference type="PANTHER" id="PTHR12100:SF0">
    <property type="entry name" value="EXOCYST COMPLEX COMPONENT 5"/>
    <property type="match status" value="1"/>
</dbReference>
<evidence type="ECO:0000313" key="5">
    <source>
        <dbReference type="Proteomes" id="UP001162640"/>
    </source>
</evidence>
<evidence type="ECO:0000313" key="4">
    <source>
        <dbReference type="EMBL" id="GMH74164.1"/>
    </source>
</evidence>
<feature type="compositionally biased region" description="Acidic residues" evidence="2">
    <location>
        <begin position="69"/>
        <end position="79"/>
    </location>
</feature>
<feature type="compositionally biased region" description="Basic and acidic residues" evidence="2">
    <location>
        <begin position="131"/>
        <end position="140"/>
    </location>
</feature>
<sequence>MSTNPFAEKEGDSDGEHASTNPFSPDYKGSQTSKTISQSSSSDPGAKSSTNPFSDDDDEELKGSTNPLSEDEEDNDNDQPDVSNNTTTHTAETNTNPFAQDDGEDNEEDEEVSNLNPNPIQIHPPSPPQTDRAETPEAVRMRRAVSEALRGSTSSPSRHSTASSITSPSPSAVAHGSDFIFDGARGSSFTQNQYQNPRFMTHSLSHSTASTSDHALAHEPMAIPYPDITFSTPPMFKSLTFYIHGGTSAELNLLDSDVNELEHTLSLVESHVEELKEACDFCMDECLEVERKFHQGLGRKKEELQDVKKDIVAIQHSYATGQSRRGGGGGVIGERLRNGEDVRKKCNEARSILEAFWAVQALAEKLSTSNQSLNDFDPPPSFWAEVPQVFKDHGKGVHVCRVINTILKSMNTQQQDFEKTGQLNRILLDNLEKEILVKFEDWYKMDARKESWWEAGRAIRGLTVNDDAFLINGYYGFIVQNRLKSLSSTTMFGTITEVIGRVAEILKSERELCNTVFPSTSTSSSGNNPNDSTSQAFKGVVSTVIDDALLPIINSDDLCNYNSIDDIVELVTQIRRLEKDCGLEANEAWTEKAKNSYMETELKSMNMKFKGVLKKVRGVKMTSGDETVIESATKFSVLVSSETSNSLCAICMEAITHAKSMYVADPPMLAKAIGSLWGSTCVFFCHGFILPVLSLLEETLPRSAPSVSLTLPLYEPHNLGVEEDFWSSVTNVINVCRIYDDVVWGSGGAGDEEEEEEEEEGGGGGEGITIRIRFVKDIETAGGNVMMSSVDCIVEHLKWLLVMGEQANKSSSASHSIMHSTDKGPYSIGNPEDLGSSCSAGVEEVVKSLQARLGDVEGGESRDEFWNTVMTQAYDVFVDRILNHLKVSVMGSIILSRDVESIRTFCEEAAGKHSLCLQKWEHLRELLCVFVTPPEALSVIVQSLLGGGVVSDKDIVVKFLARRTDWRSKGGLSRSAYANEILAELKVMDGGGGGGGGGGRRILGEVDLESFRG</sequence>
<evidence type="ECO:0000256" key="1">
    <source>
        <dbReference type="SAM" id="Coils"/>
    </source>
</evidence>
<feature type="compositionally biased region" description="Low complexity" evidence="2">
    <location>
        <begin position="152"/>
        <end position="174"/>
    </location>
</feature>
<protein>
    <recommendedName>
        <fullName evidence="3">Exocyst complex component Sec10-like alpha-helical bundle domain-containing protein</fullName>
    </recommendedName>
</protein>
<feature type="compositionally biased region" description="Acidic residues" evidence="2">
    <location>
        <begin position="101"/>
        <end position="112"/>
    </location>
</feature>
<dbReference type="GO" id="GO:0006887">
    <property type="term" value="P:exocytosis"/>
    <property type="evidence" value="ECO:0007669"/>
    <property type="project" value="TreeGrafter"/>
</dbReference>
<dbReference type="Pfam" id="PF07393">
    <property type="entry name" value="Sec10_HB"/>
    <property type="match status" value="1"/>
</dbReference>
<name>A0A9W7EAD8_9STRA</name>
<dbReference type="EMBL" id="BLQM01000192">
    <property type="protein sequence ID" value="GMH74164.1"/>
    <property type="molecule type" value="Genomic_DNA"/>
</dbReference>
<feature type="compositionally biased region" description="Low complexity" evidence="2">
    <location>
        <begin position="30"/>
        <end position="42"/>
    </location>
</feature>
<dbReference type="InterPro" id="IPR009976">
    <property type="entry name" value="Sec10-like"/>
</dbReference>
<feature type="compositionally biased region" description="Low complexity" evidence="2">
    <location>
        <begin position="84"/>
        <end position="96"/>
    </location>
</feature>
<feature type="domain" description="Exocyst complex component Sec10-like alpha-helical bundle" evidence="3">
    <location>
        <begin position="774"/>
        <end position="968"/>
    </location>
</feature>
<dbReference type="GO" id="GO:0006893">
    <property type="term" value="P:Golgi to plasma membrane transport"/>
    <property type="evidence" value="ECO:0007669"/>
    <property type="project" value="TreeGrafter"/>
</dbReference>
<feature type="coiled-coil region" evidence="1">
    <location>
        <begin position="258"/>
        <end position="292"/>
    </location>
</feature>
<dbReference type="PANTHER" id="PTHR12100">
    <property type="entry name" value="SEC10"/>
    <property type="match status" value="1"/>
</dbReference>
<evidence type="ECO:0000259" key="3">
    <source>
        <dbReference type="Pfam" id="PF07393"/>
    </source>
</evidence>
<dbReference type="GO" id="GO:0000145">
    <property type="term" value="C:exocyst"/>
    <property type="evidence" value="ECO:0007669"/>
    <property type="project" value="TreeGrafter"/>
</dbReference>
<feature type="compositionally biased region" description="Basic and acidic residues" evidence="2">
    <location>
        <begin position="7"/>
        <end position="17"/>
    </location>
</feature>
<proteinExistence type="predicted"/>